<reference key="1">
    <citation type="submission" date="2010-11" db="EMBL/GenBank/DDBJ databases">
        <title>The complete genome of chromosome of Calditerrivibrio nitroreducens DSM 19672.</title>
        <authorList>
            <consortium name="US DOE Joint Genome Institute (JGI-PGF)"/>
            <person name="Lucas S."/>
            <person name="Copeland A."/>
            <person name="Lapidus A."/>
            <person name="Bruce D."/>
            <person name="Goodwin L."/>
            <person name="Pitluck S."/>
            <person name="Kyrpides N."/>
            <person name="Mavromatis K."/>
            <person name="Ivanova N."/>
            <person name="Mikhailova N."/>
            <person name="Zeytun A."/>
            <person name="Brettin T."/>
            <person name="Detter J.C."/>
            <person name="Tapia R."/>
            <person name="Han C."/>
            <person name="Land M."/>
            <person name="Hauser L."/>
            <person name="Markowitz V."/>
            <person name="Cheng J.-F."/>
            <person name="Hugenholtz P."/>
            <person name="Woyke T."/>
            <person name="Wu D."/>
            <person name="Spring S."/>
            <person name="Schroeder M."/>
            <person name="Brambilla E."/>
            <person name="Klenk H.-P."/>
            <person name="Eisen J.A."/>
        </authorList>
    </citation>
    <scope>NUCLEOTIDE SEQUENCE [LARGE SCALE GENOMIC DNA]</scope>
    <source>
        <strain>DSM 19672</strain>
    </source>
</reference>
<dbReference type="GO" id="GO:0071973">
    <property type="term" value="P:bacterial-type flagellum-dependent cell motility"/>
    <property type="evidence" value="ECO:0007669"/>
    <property type="project" value="TreeGrafter"/>
</dbReference>
<accession>E4TIX2</accession>
<evidence type="ECO:0000256" key="4">
    <source>
        <dbReference type="ARBA" id="ARBA00022795"/>
    </source>
</evidence>
<keyword evidence="7" id="KW-0282">Flagellum</keyword>
<dbReference type="GO" id="GO:0044780">
    <property type="term" value="P:bacterial-type flagellum assembly"/>
    <property type="evidence" value="ECO:0007669"/>
    <property type="project" value="InterPro"/>
</dbReference>
<reference evidence="7 8" key="2">
    <citation type="journal article" date="2011" name="Stand. Genomic Sci.">
        <title>Complete genome sequence of Calditerrivibrio nitroreducens type strain (Yu37-1).</title>
        <authorList>
            <person name="Pitluck S."/>
            <person name="Sikorski J."/>
            <person name="Zeytun A."/>
            <person name="Lapidus A."/>
            <person name="Nolan M."/>
            <person name="Lucas S."/>
            <person name="Hammon N."/>
            <person name="Deshpande S."/>
            <person name="Cheng J.F."/>
            <person name="Tapia R."/>
            <person name="Han C."/>
            <person name="Goodwin L."/>
            <person name="Liolios K."/>
            <person name="Pagani I."/>
            <person name="Ivanova N."/>
            <person name="Mavromatis K."/>
            <person name="Pati A."/>
            <person name="Chen A."/>
            <person name="Palaniappan K."/>
            <person name="Hauser L."/>
            <person name="Chang Y.J."/>
            <person name="Jeffries C.D."/>
            <person name="Detter J.C."/>
            <person name="Brambilla E."/>
            <person name="Djao O.D."/>
            <person name="Rohde M."/>
            <person name="Spring S."/>
            <person name="Goker M."/>
            <person name="Woyke T."/>
            <person name="Bristow J."/>
            <person name="Eisen J.A."/>
            <person name="Markowitz V."/>
            <person name="Hugenholtz P."/>
            <person name="Kyrpides N.C."/>
            <person name="Klenk H.P."/>
            <person name="Land M."/>
        </authorList>
    </citation>
    <scope>NUCLEOTIDE SEQUENCE [LARGE SCALE GENOMIC DNA]</scope>
    <source>
        <strain evidence="8">DSM 19672 / NBRC 101217 / Yu37-1</strain>
    </source>
</reference>
<keyword evidence="5" id="KW-0143">Chaperone</keyword>
<dbReference type="SUPFAM" id="SSF101116">
    <property type="entry name" value="Flagellar export chaperone FliS"/>
    <property type="match status" value="1"/>
</dbReference>
<dbReference type="PIRSF" id="PIRSF039090">
    <property type="entry name" value="Flis"/>
    <property type="match status" value="1"/>
</dbReference>
<keyword evidence="3 6" id="KW-0963">Cytoplasm</keyword>
<dbReference type="KEGG" id="cni:Calni_1196"/>
<comment type="similarity">
    <text evidence="2 6">Belongs to the FliS family.</text>
</comment>
<dbReference type="GO" id="GO:0005829">
    <property type="term" value="C:cytosol"/>
    <property type="evidence" value="ECO:0007669"/>
    <property type="project" value="UniProtKB-SubCell"/>
</dbReference>
<dbReference type="EMBL" id="CP002347">
    <property type="protein sequence ID" value="ADR19104.1"/>
    <property type="molecule type" value="Genomic_DNA"/>
</dbReference>
<evidence type="ECO:0000256" key="2">
    <source>
        <dbReference type="ARBA" id="ARBA00008787"/>
    </source>
</evidence>
<gene>
    <name evidence="7" type="ordered locus">Calni_1196</name>
</gene>
<dbReference type="AlphaFoldDB" id="E4TIX2"/>
<evidence type="ECO:0000256" key="3">
    <source>
        <dbReference type="ARBA" id="ARBA00022490"/>
    </source>
</evidence>
<dbReference type="PANTHER" id="PTHR34773">
    <property type="entry name" value="FLAGELLAR SECRETION CHAPERONE FLIS"/>
    <property type="match status" value="1"/>
</dbReference>
<dbReference type="InterPro" id="IPR036584">
    <property type="entry name" value="FliS_sf"/>
</dbReference>
<organism evidence="7 8">
    <name type="scientific">Calditerrivibrio nitroreducens (strain DSM 19672 / NBRC 101217 / Yu37-1)</name>
    <dbReference type="NCBI Taxonomy" id="768670"/>
    <lineage>
        <taxon>Bacteria</taxon>
        <taxon>Pseudomonadati</taxon>
        <taxon>Deferribacterota</taxon>
        <taxon>Deferribacteres</taxon>
        <taxon>Deferribacterales</taxon>
        <taxon>Calditerrivibrionaceae</taxon>
    </lineage>
</organism>
<keyword evidence="4 6" id="KW-1005">Bacterial flagellum biogenesis</keyword>
<sequence>MYQQAQKTYLKNEIEGATKGKLVLLLYDGAIKFINMAVKGIEEKNIVAAHENIIKAENILYELLSTLNMEAGEIAENLFKLYDFAIWQLVEANKTKDAEKLTPVLGILKTLRDAWKEVVTQEELEKQTVNNQQKVDNIKLNVAG</sequence>
<keyword evidence="7" id="KW-0966">Cell projection</keyword>
<dbReference type="CDD" id="cd16098">
    <property type="entry name" value="FliS"/>
    <property type="match status" value="1"/>
</dbReference>
<dbReference type="RefSeq" id="WP_013451316.1">
    <property type="nucleotide sequence ID" value="NC_014758.1"/>
</dbReference>
<dbReference type="eggNOG" id="COG1516">
    <property type="taxonomic scope" value="Bacteria"/>
</dbReference>
<comment type="subcellular location">
    <subcellularLocation>
        <location evidence="1 6">Cytoplasm</location>
        <location evidence="1 6">Cytosol</location>
    </subcellularLocation>
</comment>
<dbReference type="HOGENOM" id="CLU_080373_3_0_0"/>
<evidence type="ECO:0000256" key="1">
    <source>
        <dbReference type="ARBA" id="ARBA00004514"/>
    </source>
</evidence>
<dbReference type="OrthoDB" id="9792010at2"/>
<dbReference type="PANTHER" id="PTHR34773:SF1">
    <property type="entry name" value="FLAGELLAR SECRETION CHAPERONE FLIS"/>
    <property type="match status" value="1"/>
</dbReference>
<evidence type="ECO:0000313" key="8">
    <source>
        <dbReference type="Proteomes" id="UP000007039"/>
    </source>
</evidence>
<dbReference type="Proteomes" id="UP000007039">
    <property type="component" value="Chromosome"/>
</dbReference>
<dbReference type="NCBIfam" id="TIGR00208">
    <property type="entry name" value="fliS"/>
    <property type="match status" value="1"/>
</dbReference>
<keyword evidence="8" id="KW-1185">Reference proteome</keyword>
<dbReference type="Gene3D" id="1.20.120.340">
    <property type="entry name" value="Flagellar protein FliS"/>
    <property type="match status" value="1"/>
</dbReference>
<name>E4TIX2_CALNY</name>
<protein>
    <recommendedName>
        <fullName evidence="6">Flagellar secretion chaperone FliS</fullName>
    </recommendedName>
</protein>
<evidence type="ECO:0000256" key="6">
    <source>
        <dbReference type="PIRNR" id="PIRNR039090"/>
    </source>
</evidence>
<keyword evidence="7" id="KW-0969">Cilium</keyword>
<dbReference type="InterPro" id="IPR003713">
    <property type="entry name" value="FliS"/>
</dbReference>
<proteinExistence type="inferred from homology"/>
<dbReference type="Pfam" id="PF02561">
    <property type="entry name" value="FliS"/>
    <property type="match status" value="1"/>
</dbReference>
<dbReference type="STRING" id="768670.Calni_1196"/>
<evidence type="ECO:0000313" key="7">
    <source>
        <dbReference type="EMBL" id="ADR19104.1"/>
    </source>
</evidence>
<evidence type="ECO:0000256" key="5">
    <source>
        <dbReference type="ARBA" id="ARBA00023186"/>
    </source>
</evidence>